<accession>A0ABR6S1H6</accession>
<dbReference type="Gene3D" id="2.60.40.3940">
    <property type="match status" value="1"/>
</dbReference>
<proteinExistence type="predicted"/>
<name>A0ABR6S1H6_9ENTR</name>
<dbReference type="EMBL" id="JABBJF010000073">
    <property type="protein sequence ID" value="MBC1189266.1"/>
    <property type="molecule type" value="Genomic_DNA"/>
</dbReference>
<comment type="caution">
    <text evidence="2">The sequence shown here is derived from an EMBL/GenBank/DDBJ whole genome shotgun (WGS) entry which is preliminary data.</text>
</comment>
<evidence type="ECO:0000313" key="2">
    <source>
        <dbReference type="EMBL" id="MBC1189266.1"/>
    </source>
</evidence>
<sequence length="125" mass="13273">GLGSLPTFGTAASKDVGTGAGQIPDMSYFAASLERNGWEKLPSGKIRQWGYVTLSGYEGPPETFNLPIPFPNEALNAHATVQYANNVSGLMNVYVAAITNSTITLVPDSATSQIKPSVYYEVEGK</sequence>
<gene>
    <name evidence="2" type="ORF">HII27_26905</name>
</gene>
<reference evidence="2 3" key="1">
    <citation type="submission" date="2020-04" db="EMBL/GenBank/DDBJ databases">
        <title>The draft genome of Kluyvera sichuanensis strain SCKS090646.</title>
        <authorList>
            <person name="Wei L."/>
            <person name="Liu L."/>
            <person name="Feng Y."/>
            <person name="Zong Z."/>
        </authorList>
    </citation>
    <scope>NUCLEOTIDE SEQUENCE [LARGE SCALE GENOMIC DNA]</scope>
    <source>
        <strain evidence="2 3">090646</strain>
    </source>
</reference>
<dbReference type="Proteomes" id="UP000607331">
    <property type="component" value="Unassembled WGS sequence"/>
</dbReference>
<feature type="domain" description="Putative tail fiber protein gp53-like C-terminal" evidence="1">
    <location>
        <begin position="40"/>
        <end position="112"/>
    </location>
</feature>
<protein>
    <recommendedName>
        <fullName evidence="1">Putative tail fiber protein gp53-like C-terminal domain-containing protein</fullName>
    </recommendedName>
</protein>
<feature type="non-terminal residue" evidence="2">
    <location>
        <position position="1"/>
    </location>
</feature>
<dbReference type="InterPro" id="IPR054075">
    <property type="entry name" value="Gp53-like_C"/>
</dbReference>
<keyword evidence="3" id="KW-1185">Reference proteome</keyword>
<dbReference type="Pfam" id="PF21882">
    <property type="entry name" value="Gp53-like_C"/>
    <property type="match status" value="1"/>
</dbReference>
<evidence type="ECO:0000313" key="3">
    <source>
        <dbReference type="Proteomes" id="UP000607331"/>
    </source>
</evidence>
<evidence type="ECO:0000259" key="1">
    <source>
        <dbReference type="Pfam" id="PF21882"/>
    </source>
</evidence>
<organism evidence="2 3">
    <name type="scientific">Kluyvera sichuanensis</name>
    <dbReference type="NCBI Taxonomy" id="2725494"/>
    <lineage>
        <taxon>Bacteria</taxon>
        <taxon>Pseudomonadati</taxon>
        <taxon>Pseudomonadota</taxon>
        <taxon>Gammaproteobacteria</taxon>
        <taxon>Enterobacterales</taxon>
        <taxon>Enterobacteriaceae</taxon>
        <taxon>Kluyvera</taxon>
    </lineage>
</organism>